<evidence type="ECO:0000313" key="2">
    <source>
        <dbReference type="Proteomes" id="UP001321473"/>
    </source>
</evidence>
<dbReference type="EMBL" id="JARKHS020002910">
    <property type="protein sequence ID" value="KAK8786187.1"/>
    <property type="molecule type" value="Genomic_DNA"/>
</dbReference>
<keyword evidence="2" id="KW-1185">Reference proteome</keyword>
<comment type="caution">
    <text evidence="1">The sequence shown here is derived from an EMBL/GenBank/DDBJ whole genome shotgun (WGS) entry which is preliminary data.</text>
</comment>
<dbReference type="SUPFAM" id="SSF56112">
    <property type="entry name" value="Protein kinase-like (PK-like)"/>
    <property type="match status" value="1"/>
</dbReference>
<dbReference type="Proteomes" id="UP001321473">
    <property type="component" value="Unassembled WGS sequence"/>
</dbReference>
<reference evidence="1 2" key="1">
    <citation type="journal article" date="2023" name="Arcadia Sci">
        <title>De novo assembly of a long-read Amblyomma americanum tick genome.</title>
        <authorList>
            <person name="Chou S."/>
            <person name="Poskanzer K.E."/>
            <person name="Rollins M."/>
            <person name="Thuy-Boun P.S."/>
        </authorList>
    </citation>
    <scope>NUCLEOTIDE SEQUENCE [LARGE SCALE GENOMIC DNA]</scope>
    <source>
        <strain evidence="1">F_SG_1</strain>
        <tissue evidence="1">Salivary glands</tissue>
    </source>
</reference>
<evidence type="ECO:0008006" key="3">
    <source>
        <dbReference type="Google" id="ProtNLM"/>
    </source>
</evidence>
<proteinExistence type="predicted"/>
<sequence length="189" mass="21602">MSSSTSNQQQQIANKLEDFEFPFCDDVAKYEKIAKIGQGTFGVVINDLSQFPITALREIKILQLLKHENVVNLIEICRTKGVNLHQECVKQIKYFFSPLVTTIILSQTLPSACGGSICTSVLDLPALARALFCQKHRRDCCKAARTMELFRILLQWRDEENYFHPAERLSTADKKHAEQSRTKFCGLYR</sequence>
<dbReference type="AlphaFoldDB" id="A0AAQ4FFU9"/>
<evidence type="ECO:0000313" key="1">
    <source>
        <dbReference type="EMBL" id="KAK8786187.1"/>
    </source>
</evidence>
<dbReference type="Gene3D" id="3.30.200.20">
    <property type="entry name" value="Phosphorylase Kinase, domain 1"/>
    <property type="match status" value="2"/>
</dbReference>
<dbReference type="InterPro" id="IPR011009">
    <property type="entry name" value="Kinase-like_dom_sf"/>
</dbReference>
<name>A0AAQ4FFU9_AMBAM</name>
<gene>
    <name evidence="1" type="ORF">V5799_007448</name>
</gene>
<organism evidence="1 2">
    <name type="scientific">Amblyomma americanum</name>
    <name type="common">Lone star tick</name>
    <dbReference type="NCBI Taxonomy" id="6943"/>
    <lineage>
        <taxon>Eukaryota</taxon>
        <taxon>Metazoa</taxon>
        <taxon>Ecdysozoa</taxon>
        <taxon>Arthropoda</taxon>
        <taxon>Chelicerata</taxon>
        <taxon>Arachnida</taxon>
        <taxon>Acari</taxon>
        <taxon>Parasitiformes</taxon>
        <taxon>Ixodida</taxon>
        <taxon>Ixodoidea</taxon>
        <taxon>Ixodidae</taxon>
        <taxon>Amblyomminae</taxon>
        <taxon>Amblyomma</taxon>
    </lineage>
</organism>
<accession>A0AAQ4FFU9</accession>
<protein>
    <recommendedName>
        <fullName evidence="3">Protein kinase domain-containing protein</fullName>
    </recommendedName>
</protein>